<dbReference type="GO" id="GO:0008934">
    <property type="term" value="F:inositol monophosphate 1-phosphatase activity"/>
    <property type="evidence" value="ECO:0007669"/>
    <property type="project" value="InterPro"/>
</dbReference>
<dbReference type="CDD" id="cd01639">
    <property type="entry name" value="IMPase"/>
    <property type="match status" value="1"/>
</dbReference>
<dbReference type="Gene3D" id="3.30.540.10">
    <property type="entry name" value="Fructose-1,6-Bisphosphatase, subunit A, domain 1"/>
    <property type="match status" value="1"/>
</dbReference>
<comment type="cofactor">
    <cofactor evidence="2 7 8">
        <name>Mg(2+)</name>
        <dbReference type="ChEBI" id="CHEBI:18420"/>
    </cofactor>
</comment>
<dbReference type="PANTHER" id="PTHR20854">
    <property type="entry name" value="INOSITOL MONOPHOSPHATASE"/>
    <property type="match status" value="1"/>
</dbReference>
<protein>
    <recommendedName>
        <fullName evidence="8">Inositol-1-monophosphatase</fullName>
        <ecNumber evidence="8">3.1.3.25</ecNumber>
    </recommendedName>
</protein>
<evidence type="ECO:0000256" key="5">
    <source>
        <dbReference type="ARBA" id="ARBA00022801"/>
    </source>
</evidence>
<name>M1UQU1_CYAM1</name>
<feature type="binding site" evidence="7">
    <location>
        <position position="287"/>
    </location>
    <ligand>
        <name>Mg(2+)</name>
        <dbReference type="ChEBI" id="CHEBI:18420"/>
        <label>1</label>
        <note>catalytic</note>
    </ligand>
</feature>
<dbReference type="Pfam" id="PF00459">
    <property type="entry name" value="Inositol_P"/>
    <property type="match status" value="1"/>
</dbReference>
<evidence type="ECO:0000256" key="4">
    <source>
        <dbReference type="ARBA" id="ARBA00022723"/>
    </source>
</evidence>
<dbReference type="AlphaFoldDB" id="M1UQU1"/>
<feature type="binding site" evidence="7">
    <location>
        <position position="153"/>
    </location>
    <ligand>
        <name>Mg(2+)</name>
        <dbReference type="ChEBI" id="CHEBI:18420"/>
        <label>1</label>
        <note>catalytic</note>
    </ligand>
</feature>
<dbReference type="EMBL" id="AP006490">
    <property type="protein sequence ID" value="BAM79901.1"/>
    <property type="molecule type" value="Genomic_DNA"/>
</dbReference>
<evidence type="ECO:0000313" key="9">
    <source>
        <dbReference type="EMBL" id="BAM79901.1"/>
    </source>
</evidence>
<evidence type="ECO:0000256" key="1">
    <source>
        <dbReference type="ARBA" id="ARBA00001033"/>
    </source>
</evidence>
<dbReference type="SUPFAM" id="SSF56655">
    <property type="entry name" value="Carbohydrate phosphatase"/>
    <property type="match status" value="1"/>
</dbReference>
<dbReference type="GO" id="GO:0046872">
    <property type="term" value="F:metal ion binding"/>
    <property type="evidence" value="ECO:0007669"/>
    <property type="project" value="UniProtKB-KW"/>
</dbReference>
<keyword evidence="10" id="KW-1185">Reference proteome</keyword>
<dbReference type="OrthoDB" id="10254945at2759"/>
<feature type="binding site" evidence="7">
    <location>
        <position position="156"/>
    </location>
    <ligand>
        <name>Mg(2+)</name>
        <dbReference type="ChEBI" id="CHEBI:18420"/>
        <label>1</label>
        <note>catalytic</note>
    </ligand>
</feature>
<dbReference type="GO" id="GO:0006021">
    <property type="term" value="P:inositol biosynthetic process"/>
    <property type="evidence" value="ECO:0007669"/>
    <property type="project" value="UniProtKB-UniPathway"/>
</dbReference>
<evidence type="ECO:0000256" key="6">
    <source>
        <dbReference type="ARBA" id="ARBA00022842"/>
    </source>
</evidence>
<evidence type="ECO:0000256" key="7">
    <source>
        <dbReference type="PIRSR" id="PIRSR600760-2"/>
    </source>
</evidence>
<comment type="pathway">
    <text evidence="8">Polyol metabolism; myo-inositol biosynthesis; myo-inositol from D-glucose 6-phosphate: step 2/2.</text>
</comment>
<dbReference type="PROSITE" id="PS00629">
    <property type="entry name" value="IMP_1"/>
    <property type="match status" value="1"/>
</dbReference>
<dbReference type="InterPro" id="IPR000760">
    <property type="entry name" value="Inositol_monophosphatase-like"/>
</dbReference>
<dbReference type="PRINTS" id="PR00377">
    <property type="entry name" value="IMPHPHTASES"/>
</dbReference>
<keyword evidence="5 8" id="KW-0378">Hydrolase</keyword>
<dbReference type="Gramene" id="CMH255CT">
    <property type="protein sequence ID" value="CMH255CT"/>
    <property type="gene ID" value="CMH255C"/>
</dbReference>
<dbReference type="STRING" id="280699.M1UQU1"/>
<dbReference type="Proteomes" id="UP000007014">
    <property type="component" value="Chromosome 8"/>
</dbReference>
<dbReference type="OMA" id="QTIHYGR"/>
<feature type="binding site" evidence="7">
    <location>
        <position position="155"/>
    </location>
    <ligand>
        <name>Mg(2+)</name>
        <dbReference type="ChEBI" id="CHEBI:18420"/>
        <label>1</label>
        <note>catalytic</note>
    </ligand>
</feature>
<dbReference type="PANTHER" id="PTHR20854:SF4">
    <property type="entry name" value="INOSITOL-1-MONOPHOSPHATASE-RELATED"/>
    <property type="match status" value="1"/>
</dbReference>
<evidence type="ECO:0000313" key="10">
    <source>
        <dbReference type="Proteomes" id="UP000007014"/>
    </source>
</evidence>
<dbReference type="GeneID" id="16993575"/>
<organism evidence="9 10">
    <name type="scientific">Cyanidioschyzon merolae (strain NIES-3377 / 10D)</name>
    <name type="common">Unicellular red alga</name>
    <dbReference type="NCBI Taxonomy" id="280699"/>
    <lineage>
        <taxon>Eukaryota</taxon>
        <taxon>Rhodophyta</taxon>
        <taxon>Bangiophyceae</taxon>
        <taxon>Cyanidiales</taxon>
        <taxon>Cyanidiaceae</taxon>
        <taxon>Cyanidioschyzon</taxon>
    </lineage>
</organism>
<dbReference type="Gene3D" id="3.40.190.80">
    <property type="match status" value="1"/>
</dbReference>
<feature type="binding site" evidence="7">
    <location>
        <position position="129"/>
    </location>
    <ligand>
        <name>Mg(2+)</name>
        <dbReference type="ChEBI" id="CHEBI:18420"/>
        <label>1</label>
        <note>catalytic</note>
    </ligand>
</feature>
<evidence type="ECO:0000256" key="2">
    <source>
        <dbReference type="ARBA" id="ARBA00001946"/>
    </source>
</evidence>
<keyword evidence="6 7" id="KW-0460">Magnesium</keyword>
<gene>
    <name evidence="9" type="ORF">CYME_CMH255C</name>
</gene>
<proteinExistence type="inferred from homology"/>
<sequence length="363" mass="38872">MGITEQLDETVSKTETSGVLPSVSAVAELVAGWFGFDEVQDQDLYSETIAAAVAVVAGGLILKAAWNQLHCPQALYADSSSAPAGSKSQVLVATKTSSADIVTSVDRQIESEIRRILVPAFPGYAFIGEESAYVSSTVTMNAAKTGAPAWMVDPLDGTTNFVSGVPHICTSVALLRERHVVLGAVYNPLTDDLWVAVRNRGAFLNGRRLYCQRHVPLSDAVVVTEFGYERSAEGARRMCAVVERLLCERVRAIRMLGSGILDLLFTAQGVVHVVYAGIAGEGWQPWDYAAGVLIAKEAGCVVASLESPPGMTCDGEFLSRCAHDFDIFGQSILCASSRDLALEVHHVIREACDRVSEKHPADA</sequence>
<reference evidence="9 10" key="2">
    <citation type="journal article" date="2007" name="BMC Biol.">
        <title>A 100%-complete sequence reveals unusually simple genomic features in the hot-spring red alga Cyanidioschyzon merolae.</title>
        <authorList>
            <person name="Nozaki H."/>
            <person name="Takano H."/>
            <person name="Misumi O."/>
            <person name="Terasawa K."/>
            <person name="Matsuzaki M."/>
            <person name="Maruyama S."/>
            <person name="Nishida K."/>
            <person name="Yagisawa F."/>
            <person name="Yoshida Y."/>
            <person name="Fujiwara T."/>
            <person name="Takio S."/>
            <person name="Tamura K."/>
            <person name="Chung S.J."/>
            <person name="Nakamura S."/>
            <person name="Kuroiwa H."/>
            <person name="Tanaka K."/>
            <person name="Sato N."/>
            <person name="Kuroiwa T."/>
        </authorList>
    </citation>
    <scope>NUCLEOTIDE SEQUENCE [LARGE SCALE GENOMIC DNA]</scope>
    <source>
        <strain evidence="9 10">10D</strain>
    </source>
</reference>
<dbReference type="GO" id="GO:0007165">
    <property type="term" value="P:signal transduction"/>
    <property type="evidence" value="ECO:0007669"/>
    <property type="project" value="TreeGrafter"/>
</dbReference>
<dbReference type="EC" id="3.1.3.25" evidence="8"/>
<dbReference type="KEGG" id="cme:CYME_CMH255C"/>
<dbReference type="HOGENOM" id="CLU_044118_1_0_1"/>
<dbReference type="eggNOG" id="KOG2951">
    <property type="taxonomic scope" value="Eukaryota"/>
</dbReference>
<comment type="catalytic activity">
    <reaction evidence="1 8">
        <text>a myo-inositol phosphate + H2O = myo-inositol + phosphate</text>
        <dbReference type="Rhea" id="RHEA:24056"/>
        <dbReference type="ChEBI" id="CHEBI:15377"/>
        <dbReference type="ChEBI" id="CHEBI:17268"/>
        <dbReference type="ChEBI" id="CHEBI:43474"/>
        <dbReference type="ChEBI" id="CHEBI:84139"/>
        <dbReference type="EC" id="3.1.3.25"/>
    </reaction>
</comment>
<accession>M1UQU1</accession>
<comment type="similarity">
    <text evidence="3 8">Belongs to the inositol monophosphatase superfamily.</text>
</comment>
<dbReference type="RefSeq" id="XP_005536187.1">
    <property type="nucleotide sequence ID" value="XM_005536130.1"/>
</dbReference>
<keyword evidence="4 7" id="KW-0479">Metal-binding</keyword>
<dbReference type="InterPro" id="IPR033942">
    <property type="entry name" value="IMPase"/>
</dbReference>
<evidence type="ECO:0000256" key="3">
    <source>
        <dbReference type="ARBA" id="ARBA00009759"/>
    </source>
</evidence>
<dbReference type="InterPro" id="IPR020583">
    <property type="entry name" value="Inositol_monoP_metal-BS"/>
</dbReference>
<dbReference type="UniPathway" id="UPA00823">
    <property type="reaction ID" value="UER00788"/>
</dbReference>
<reference evidence="9 10" key="1">
    <citation type="journal article" date="2004" name="Nature">
        <title>Genome sequence of the ultrasmall unicellular red alga Cyanidioschyzon merolae 10D.</title>
        <authorList>
            <person name="Matsuzaki M."/>
            <person name="Misumi O."/>
            <person name="Shin-i T."/>
            <person name="Maruyama S."/>
            <person name="Takahara M."/>
            <person name="Miyagishima S."/>
            <person name="Mori T."/>
            <person name="Nishida K."/>
            <person name="Yagisawa F."/>
            <person name="Nishida K."/>
            <person name="Yoshida Y."/>
            <person name="Nishimura Y."/>
            <person name="Nakao S."/>
            <person name="Kobayashi T."/>
            <person name="Momoyama Y."/>
            <person name="Higashiyama T."/>
            <person name="Minoda A."/>
            <person name="Sano M."/>
            <person name="Nomoto H."/>
            <person name="Oishi K."/>
            <person name="Hayashi H."/>
            <person name="Ohta F."/>
            <person name="Nishizaka S."/>
            <person name="Haga S."/>
            <person name="Miura S."/>
            <person name="Morishita T."/>
            <person name="Kabeya Y."/>
            <person name="Terasawa K."/>
            <person name="Suzuki Y."/>
            <person name="Ishii Y."/>
            <person name="Asakawa S."/>
            <person name="Takano H."/>
            <person name="Ohta N."/>
            <person name="Kuroiwa H."/>
            <person name="Tanaka K."/>
            <person name="Shimizu N."/>
            <person name="Sugano S."/>
            <person name="Sato N."/>
            <person name="Nozaki H."/>
            <person name="Ogasawara N."/>
            <person name="Kohara Y."/>
            <person name="Kuroiwa T."/>
        </authorList>
    </citation>
    <scope>NUCLEOTIDE SEQUENCE [LARGE SCALE GENOMIC DNA]</scope>
    <source>
        <strain evidence="9 10">10D</strain>
    </source>
</reference>
<evidence type="ECO:0000256" key="8">
    <source>
        <dbReference type="RuleBase" id="RU364068"/>
    </source>
</evidence>